<evidence type="ECO:0000256" key="6">
    <source>
        <dbReference type="ARBA" id="ARBA00022989"/>
    </source>
</evidence>
<dbReference type="PROSITE" id="PS50093">
    <property type="entry name" value="PKD"/>
    <property type="match status" value="1"/>
</dbReference>
<dbReference type="Ensembl" id="ENSPCOT00000034545.1">
    <property type="protein sequence ID" value="ENSPCOP00000023865.1"/>
    <property type="gene ID" value="ENSPCOG00000024071.1"/>
</dbReference>
<keyword evidence="14" id="KW-1185">Reference proteome</keyword>
<evidence type="ECO:0000256" key="9">
    <source>
        <dbReference type="SAM" id="MobiDB-lite"/>
    </source>
</evidence>
<proteinExistence type="inferred from homology"/>
<dbReference type="Gene3D" id="2.60.40.10">
    <property type="entry name" value="Immunoglobulins"/>
    <property type="match status" value="1"/>
</dbReference>
<evidence type="ECO:0000256" key="1">
    <source>
        <dbReference type="ARBA" id="ARBA00004479"/>
    </source>
</evidence>
<feature type="domain" description="PKD" evidence="12">
    <location>
        <begin position="742"/>
        <end position="786"/>
    </location>
</feature>
<comment type="subcellular location">
    <subcellularLocation>
        <location evidence="1">Membrane</location>
        <topology evidence="1">Single-pass type I membrane protein</topology>
    </subcellularLocation>
</comment>
<dbReference type="InterPro" id="IPR031778">
    <property type="entry name" value="Sortilin_N"/>
</dbReference>
<dbReference type="InterPro" id="IPR013783">
    <property type="entry name" value="Ig-like_fold"/>
</dbReference>
<evidence type="ECO:0000256" key="8">
    <source>
        <dbReference type="ARBA" id="ARBA00023180"/>
    </source>
</evidence>
<sequence>MGKVGAGRGFPARLSALLAGAGLLVLCAPGACSSGSCCAPPHPSSTSRGAPTSRGFSRQGLPGRAPATPLPLLVRPLFTVAPGDRVLSLERARGTGASVAVAARSGRRRRSEGDQEKAERKEGSSRSPRGVLRDGGQQEPGTQERNPDKATRFRMEELRLTSTTFALTGDSAHNQAMVHWSGHNSSVILILTKLYDYNLGSITESSLWIMLLTDPEIESSLLISSDEGATYQKYRLNFYIQSLLFHPKQEDWILAYSQDQKLYSSAEFGRRWQLIQEGVIPNRFYWSVMGSNKEPDLVHLEARTMDGHSQYLTCRMQNCTETNRNKPFPGYIDPDSLIVQDDYVFVQLTSGGRPHYYVSYRRNAFAQMKLPKYALPKVAGIKGMFLANKKIDNQVKTFITYNKGRDWRLLQAPDTDLRGDPVRCLLPYCSLHLHLKVSENPYTSGIIASKDTAPSIIVASGNIGSELSDSDISMFVSSDAGNTWRQIFEEEHSVLYLDQGGVLVAMKHTSLPIRHLWLSFDEGRSWSKYSFTSIPLFVDGVLGEPGEETLIMTVFGHFSHRSEWQLVKVDYKSIFDRRCAEEDYRPWQLHSQGEACIMGAKRIYKKRKSERKCMQGKYAGAMESEPCVCTEADFDCDYGYERHSNGQCLPAFWFNPSSLSKDCSLGQSYLNSTGYRKVVSNNCTDGVREQYTAKPQKCPGKAPRGLRIVTADGKLTAEQGHNVTLMVQLEEGDVQRTLIQVDFGDGIAVSYVNLSSMEDGIKHVYQNVGIFRVTVQVDNSLGSDSAVLYLHVTCPLEHVHLSLPFVTTKNKEVNATAVLWPSQVGTLTYVWWYGNNTEPLITLEGSISFKFTSEGMNTITVQVSAGNAILQDTKTIAVYEEFRSLRLSFSPNLDDYNPDIPEWRRDISRVIKKSLVEATGVPAQHILVAVLPGLPTAAELFVLPYQDPTGENKRSADDLEQISELLIQKLNQNSVHFELKPGVQVFVHAAHLTAAPLVDLTPAHSGSAMLMLLSVVFVGLAVFVIYKFKRRVALPSPPSPSTQPGDSSLRLQRARHASPPSTPKGSAAAQFAI</sequence>
<keyword evidence="3 10" id="KW-0812">Transmembrane</keyword>
<dbReference type="GeneTree" id="ENSGT01030000234563"/>
<evidence type="ECO:0000313" key="13">
    <source>
        <dbReference type="Ensembl" id="ENSPCOP00000023865.1"/>
    </source>
</evidence>
<dbReference type="Gene3D" id="2.10.70.80">
    <property type="match status" value="1"/>
</dbReference>
<evidence type="ECO:0000256" key="7">
    <source>
        <dbReference type="ARBA" id="ARBA00023136"/>
    </source>
</evidence>
<dbReference type="Gene3D" id="3.30.60.270">
    <property type="match status" value="1"/>
</dbReference>
<feature type="region of interest" description="Disordered" evidence="9">
    <location>
        <begin position="37"/>
        <end position="69"/>
    </location>
</feature>
<evidence type="ECO:0000256" key="5">
    <source>
        <dbReference type="ARBA" id="ARBA00022737"/>
    </source>
</evidence>
<dbReference type="InterPro" id="IPR006581">
    <property type="entry name" value="VPS10"/>
</dbReference>
<dbReference type="PANTHER" id="PTHR12106">
    <property type="entry name" value="SORTILIN RELATED"/>
    <property type="match status" value="1"/>
</dbReference>
<dbReference type="InterPro" id="IPR035986">
    <property type="entry name" value="PKD_dom_sf"/>
</dbReference>
<dbReference type="Gene3D" id="2.120.10.10">
    <property type="match status" value="1"/>
</dbReference>
<dbReference type="STRING" id="379532.ENSPCOP00000023865"/>
<dbReference type="FunFam" id="2.10.70.80:FF:000001">
    <property type="entry name" value="Sortilin-related VPS10 domain-containing receptor 1"/>
    <property type="match status" value="1"/>
</dbReference>
<evidence type="ECO:0000313" key="14">
    <source>
        <dbReference type="Proteomes" id="UP000233160"/>
    </source>
</evidence>
<keyword evidence="7 10" id="KW-0472">Membrane</keyword>
<protein>
    <submittedName>
        <fullName evidence="13">Sortilin related VPS10 domain containing receptor 1</fullName>
    </submittedName>
</protein>
<keyword evidence="5" id="KW-0677">Repeat</keyword>
<reference evidence="13" key="2">
    <citation type="submission" date="2025-09" db="UniProtKB">
        <authorList>
            <consortium name="Ensembl"/>
        </authorList>
    </citation>
    <scope>IDENTIFICATION</scope>
</reference>
<keyword evidence="6 10" id="KW-1133">Transmembrane helix</keyword>
<dbReference type="GO" id="GO:0005794">
    <property type="term" value="C:Golgi apparatus"/>
    <property type="evidence" value="ECO:0007669"/>
    <property type="project" value="TreeGrafter"/>
</dbReference>
<dbReference type="FunFam" id="3.30.60.270:FF:000001">
    <property type="entry name" value="Sortilin related VPS10 domain containing receptor 1"/>
    <property type="match status" value="1"/>
</dbReference>
<feature type="transmembrane region" description="Helical" evidence="10">
    <location>
        <begin position="1008"/>
        <end position="1026"/>
    </location>
</feature>
<dbReference type="GO" id="GO:0016020">
    <property type="term" value="C:membrane"/>
    <property type="evidence" value="ECO:0007669"/>
    <property type="project" value="UniProtKB-SubCell"/>
</dbReference>
<dbReference type="CDD" id="cd15482">
    <property type="entry name" value="Sialidase_non-viral"/>
    <property type="match status" value="1"/>
</dbReference>
<dbReference type="SUPFAM" id="SSF49299">
    <property type="entry name" value="PKD domain"/>
    <property type="match status" value="2"/>
</dbReference>
<dbReference type="InterPro" id="IPR000601">
    <property type="entry name" value="PKD_dom"/>
</dbReference>
<dbReference type="AlphaFoldDB" id="A0A2K6GCA5"/>
<evidence type="ECO:0000256" key="10">
    <source>
        <dbReference type="SAM" id="Phobius"/>
    </source>
</evidence>
<dbReference type="Pfam" id="PF15901">
    <property type="entry name" value="Sortilin_C"/>
    <property type="match status" value="1"/>
</dbReference>
<feature type="compositionally biased region" description="Polar residues" evidence="9">
    <location>
        <begin position="46"/>
        <end position="56"/>
    </location>
</feature>
<dbReference type="SUPFAM" id="SSF110296">
    <property type="entry name" value="Oligoxyloglucan reducing end-specific cellobiohydrolase"/>
    <property type="match status" value="1"/>
</dbReference>
<dbReference type="PANTHER" id="PTHR12106:SF8">
    <property type="entry name" value="VPS10 DOMAIN-CONTAINING RECEPTOR SORCS1"/>
    <property type="match status" value="1"/>
</dbReference>
<gene>
    <name evidence="13" type="primary">SORCS1</name>
</gene>
<dbReference type="SMART" id="SM00602">
    <property type="entry name" value="VPS10"/>
    <property type="match status" value="1"/>
</dbReference>
<dbReference type="InterPro" id="IPR050310">
    <property type="entry name" value="VPS10-sortilin"/>
</dbReference>
<dbReference type="Pfam" id="PF15902">
    <property type="entry name" value="Sortilin-Vps10"/>
    <property type="match status" value="2"/>
</dbReference>
<feature type="region of interest" description="Disordered" evidence="9">
    <location>
        <begin position="1035"/>
        <end position="1073"/>
    </location>
</feature>
<name>A0A2K6GCA5_PROCO</name>
<keyword evidence="8" id="KW-0325">Glycoprotein</keyword>
<reference evidence="13" key="1">
    <citation type="submission" date="2025-08" db="UniProtKB">
        <authorList>
            <consortium name="Ensembl"/>
        </authorList>
    </citation>
    <scope>IDENTIFICATION</scope>
</reference>
<feature type="signal peptide" evidence="11">
    <location>
        <begin position="1"/>
        <end position="32"/>
    </location>
</feature>
<keyword evidence="4 11" id="KW-0732">Signal</keyword>
<dbReference type="FunFam" id="2.60.40.10:FF:000083">
    <property type="entry name" value="Sortilin-related VPS10 domain containing receptor 2"/>
    <property type="match status" value="1"/>
</dbReference>
<dbReference type="Proteomes" id="UP000233160">
    <property type="component" value="Unassembled WGS sequence"/>
</dbReference>
<evidence type="ECO:0000256" key="2">
    <source>
        <dbReference type="ARBA" id="ARBA00010818"/>
    </source>
</evidence>
<feature type="region of interest" description="Disordered" evidence="9">
    <location>
        <begin position="97"/>
        <end position="150"/>
    </location>
</feature>
<accession>A0A2K6GCA5</accession>
<feature type="chain" id="PRO_5014326259" evidence="11">
    <location>
        <begin position="33"/>
        <end position="1073"/>
    </location>
</feature>
<evidence type="ECO:0000259" key="12">
    <source>
        <dbReference type="PROSITE" id="PS50093"/>
    </source>
</evidence>
<organism evidence="13 14">
    <name type="scientific">Propithecus coquereli</name>
    <name type="common">Coquerel's sifaka</name>
    <name type="synonym">Propithecus verreauxi coquereli</name>
    <dbReference type="NCBI Taxonomy" id="379532"/>
    <lineage>
        <taxon>Eukaryota</taxon>
        <taxon>Metazoa</taxon>
        <taxon>Chordata</taxon>
        <taxon>Craniata</taxon>
        <taxon>Vertebrata</taxon>
        <taxon>Euteleostomi</taxon>
        <taxon>Mammalia</taxon>
        <taxon>Eutheria</taxon>
        <taxon>Euarchontoglires</taxon>
        <taxon>Primates</taxon>
        <taxon>Strepsirrhini</taxon>
        <taxon>Lemuriformes</taxon>
        <taxon>Indriidae</taxon>
        <taxon>Propithecus</taxon>
    </lineage>
</organism>
<dbReference type="GO" id="GO:0006892">
    <property type="term" value="P:post-Golgi vesicle-mediated transport"/>
    <property type="evidence" value="ECO:0007669"/>
    <property type="project" value="TreeGrafter"/>
</dbReference>
<comment type="similarity">
    <text evidence="2">Belongs to the VPS10-related sortilin family. SORCS subfamily.</text>
</comment>
<evidence type="ECO:0000256" key="4">
    <source>
        <dbReference type="ARBA" id="ARBA00022729"/>
    </source>
</evidence>
<feature type="compositionally biased region" description="Basic and acidic residues" evidence="9">
    <location>
        <begin position="111"/>
        <end position="124"/>
    </location>
</feature>
<dbReference type="Pfam" id="PF00801">
    <property type="entry name" value="PKD"/>
    <property type="match status" value="1"/>
</dbReference>
<evidence type="ECO:0000256" key="3">
    <source>
        <dbReference type="ARBA" id="ARBA00022692"/>
    </source>
</evidence>
<dbReference type="InterPro" id="IPR031777">
    <property type="entry name" value="Sortilin_C"/>
</dbReference>
<evidence type="ECO:0000256" key="11">
    <source>
        <dbReference type="SAM" id="SignalP"/>
    </source>
</evidence>